<proteinExistence type="predicted"/>
<evidence type="ECO:0000256" key="4">
    <source>
        <dbReference type="PROSITE-ProRule" id="PRU00409"/>
    </source>
</evidence>
<keyword evidence="7" id="KW-1185">Reference proteome</keyword>
<dbReference type="PANTHER" id="PTHR43585">
    <property type="entry name" value="FUMIPYRROLE BIOSYNTHESIS PROTEIN C"/>
    <property type="match status" value="1"/>
</dbReference>
<evidence type="ECO:0000256" key="1">
    <source>
        <dbReference type="ARBA" id="ARBA00022598"/>
    </source>
</evidence>
<comment type="caution">
    <text evidence="6">The sequence shown here is derived from an EMBL/GenBank/DDBJ whole genome shotgun (WGS) entry which is preliminary data.</text>
</comment>
<keyword evidence="2 4" id="KW-0547">Nucleotide-binding</keyword>
<dbReference type="SUPFAM" id="SSF56059">
    <property type="entry name" value="Glutathione synthetase ATP-binding domain-like"/>
    <property type="match status" value="1"/>
</dbReference>
<protein>
    <submittedName>
        <fullName evidence="6">ATP-grasp domain-containing protein</fullName>
    </submittedName>
</protein>
<evidence type="ECO:0000313" key="6">
    <source>
        <dbReference type="EMBL" id="MDV5169708.1"/>
    </source>
</evidence>
<name>A0ABU3ZII3_9GAMM</name>
<dbReference type="EMBL" id="JAWJZI010000004">
    <property type="protein sequence ID" value="MDV5169708.1"/>
    <property type="molecule type" value="Genomic_DNA"/>
</dbReference>
<evidence type="ECO:0000259" key="5">
    <source>
        <dbReference type="PROSITE" id="PS50975"/>
    </source>
</evidence>
<evidence type="ECO:0000256" key="3">
    <source>
        <dbReference type="ARBA" id="ARBA00022840"/>
    </source>
</evidence>
<keyword evidence="1" id="KW-0436">Ligase</keyword>
<accession>A0ABU3ZII3</accession>
<gene>
    <name evidence="6" type="ORF">R2X38_11970</name>
</gene>
<sequence>MISKVLIVNPGSSGRLIRPKLQALGLVCDVYFENIEDPYSMLDRENTELYNSDISSVEINDITFLGYEAIIAGSELGVELTDIIADKCGLKGNSVETTELRRDKYAMQQALKRNNLSYIETYKINKDCLGLSSLNTNHAEKYIVKPLNSAGSEHVYFCNSRDEVINKISSLPWEKANYTGKINEYFLVQEFIQGDEYVVDLIVNGDDISVLSTCKYQKGKGSNPFSYNQLELLDPKDKGYSKLLDYAKKATKALDICFGLVHMEVILSPERGPVMIEAANRLHGGVAPSLFEQCYTTSLLDALAKLIIHNTVPKQGSELSKPGKIYFYSNSNLRMFSGFSDTDKDELLRIPSVIDYLLTVTPGSYLPVTVDLLTCPCLVWMANESEEQLQSDTLQVERVLSQVFGRQRHG</sequence>
<dbReference type="Gene3D" id="3.30.470.20">
    <property type="entry name" value="ATP-grasp fold, B domain"/>
    <property type="match status" value="1"/>
</dbReference>
<dbReference type="PROSITE" id="PS50975">
    <property type="entry name" value="ATP_GRASP"/>
    <property type="match status" value="1"/>
</dbReference>
<evidence type="ECO:0000313" key="7">
    <source>
        <dbReference type="Proteomes" id="UP001186452"/>
    </source>
</evidence>
<dbReference type="Proteomes" id="UP001186452">
    <property type="component" value="Unassembled WGS sequence"/>
</dbReference>
<dbReference type="RefSeq" id="WP_317522467.1">
    <property type="nucleotide sequence ID" value="NZ_JAWJZI010000004.1"/>
</dbReference>
<keyword evidence="3 4" id="KW-0067">ATP-binding</keyword>
<organism evidence="6 7">
    <name type="scientific">Photobacterium rosenbergii</name>
    <dbReference type="NCBI Taxonomy" id="294936"/>
    <lineage>
        <taxon>Bacteria</taxon>
        <taxon>Pseudomonadati</taxon>
        <taxon>Pseudomonadota</taxon>
        <taxon>Gammaproteobacteria</taxon>
        <taxon>Vibrionales</taxon>
        <taxon>Vibrionaceae</taxon>
        <taxon>Photobacterium</taxon>
    </lineage>
</organism>
<dbReference type="InterPro" id="IPR011761">
    <property type="entry name" value="ATP-grasp"/>
</dbReference>
<feature type="domain" description="ATP-grasp" evidence="5">
    <location>
        <begin position="108"/>
        <end position="308"/>
    </location>
</feature>
<dbReference type="InterPro" id="IPR003806">
    <property type="entry name" value="ATP-grasp_PylC-type"/>
</dbReference>
<dbReference type="InterPro" id="IPR052032">
    <property type="entry name" value="ATP-dep_AA_Ligase"/>
</dbReference>
<dbReference type="Pfam" id="PF02655">
    <property type="entry name" value="ATP-grasp_3"/>
    <property type="match status" value="1"/>
</dbReference>
<dbReference type="PANTHER" id="PTHR43585:SF2">
    <property type="entry name" value="ATP-GRASP ENZYME FSQD"/>
    <property type="match status" value="1"/>
</dbReference>
<evidence type="ECO:0000256" key="2">
    <source>
        <dbReference type="ARBA" id="ARBA00022741"/>
    </source>
</evidence>
<reference evidence="6 7" key="1">
    <citation type="submission" date="2023-10" db="EMBL/GenBank/DDBJ databases">
        <title>Marine bacteria isolated from horseshoe crab.</title>
        <authorList>
            <person name="Cheng T.H."/>
        </authorList>
    </citation>
    <scope>NUCLEOTIDE SEQUENCE [LARGE SCALE GENOMIC DNA]</scope>
    <source>
        <strain evidence="6 7">HSC6</strain>
    </source>
</reference>